<protein>
    <submittedName>
        <fullName evidence="1">Uncharacterized protein</fullName>
    </submittedName>
</protein>
<accession>A0A1L7N1K2</accession>
<organism evidence="1 2">
    <name type="scientific">Ralstonia phage RP31</name>
    <dbReference type="NCBI Taxonomy" id="1923890"/>
    <lineage>
        <taxon>Viruses</taxon>
        <taxon>Duplodnaviria</taxon>
        <taxon>Heunggongvirae</taxon>
        <taxon>Uroviricota</taxon>
        <taxon>Caudoviricetes</taxon>
        <taxon>Chimalliviridae</taxon>
        <taxon>Ripduovirus</taxon>
        <taxon>Ripduovirus RP12</taxon>
    </lineage>
</organism>
<name>A0A1L7N1K2_9CAUD</name>
<dbReference type="EMBL" id="AP017925">
    <property type="protein sequence ID" value="BAW19362.1"/>
    <property type="molecule type" value="Genomic_DNA"/>
</dbReference>
<dbReference type="Proteomes" id="UP000222950">
    <property type="component" value="Segment"/>
</dbReference>
<sequence length="125" mass="14158">MNNMRNYILAIVIALTASSAFAVNTCDTLPTKAERTNCWSNLVGSYLQEADEYNFAVQESKEVPAVVKQKVEAKRQAISAEANRVCKKGELGYPDDACYIEQIQKFKDFTYQETYKFGVPDQRLN</sequence>
<proteinExistence type="predicted"/>
<evidence type="ECO:0000313" key="1">
    <source>
        <dbReference type="EMBL" id="BAW19362.1"/>
    </source>
</evidence>
<evidence type="ECO:0000313" key="2">
    <source>
        <dbReference type="Proteomes" id="UP000222950"/>
    </source>
</evidence>
<reference evidence="1 2" key="1">
    <citation type="submission" date="2016-12" db="EMBL/GenBank/DDBJ databases">
        <title>Characterization of two jumbo phages RP12 and RP31 infecting the phytopathogen Ralstonia solanacearum.</title>
        <authorList>
            <person name="Kawasaki T."/>
            <person name="Yoshikawa G."/>
            <person name="Ogata H."/>
            <person name="Yamada T."/>
        </authorList>
    </citation>
    <scope>NUCLEOTIDE SEQUENCE [LARGE SCALE GENOMIC DNA]</scope>
    <source>
        <strain evidence="1 2">RP31</strain>
    </source>
</reference>